<organism evidence="1 2">
    <name type="scientific">Prochlorothrix hollandica PCC 9006 = CALU 1027</name>
    <dbReference type="NCBI Taxonomy" id="317619"/>
    <lineage>
        <taxon>Bacteria</taxon>
        <taxon>Bacillati</taxon>
        <taxon>Cyanobacteriota</taxon>
        <taxon>Cyanophyceae</taxon>
        <taxon>Prochlorotrichales</taxon>
        <taxon>Prochlorotrichaceae</taxon>
        <taxon>Prochlorothrix</taxon>
    </lineage>
</organism>
<reference evidence="1" key="1">
    <citation type="submission" date="2012-04" db="EMBL/GenBank/DDBJ databases">
        <authorList>
            <person name="Borisov I.G."/>
            <person name="Ivanikova N.V."/>
            <person name="Pinevich A.V."/>
        </authorList>
    </citation>
    <scope>NUCLEOTIDE SEQUENCE</scope>
    <source>
        <strain evidence="1">CALU 1027</strain>
    </source>
</reference>
<keyword evidence="2" id="KW-1185">Reference proteome</keyword>
<gene>
    <name evidence="1" type="ORF">PROH_06595</name>
</gene>
<dbReference type="InterPro" id="IPR025458">
    <property type="entry name" value="DUF4278"/>
</dbReference>
<proteinExistence type="predicted"/>
<dbReference type="Proteomes" id="UP000034681">
    <property type="component" value="Unassembled WGS sequence"/>
</dbReference>
<protein>
    <recommendedName>
        <fullName evidence="3">DUF4278 domain-containing protein</fullName>
    </recommendedName>
</protein>
<dbReference type="OrthoDB" id="517878at2"/>
<name>A0A0M2PSS5_PROHO</name>
<evidence type="ECO:0008006" key="3">
    <source>
        <dbReference type="Google" id="ProtNLM"/>
    </source>
</evidence>
<dbReference type="Pfam" id="PF14105">
    <property type="entry name" value="DUF4278"/>
    <property type="match status" value="1"/>
</dbReference>
<evidence type="ECO:0000313" key="2">
    <source>
        <dbReference type="Proteomes" id="UP000034681"/>
    </source>
</evidence>
<comment type="caution">
    <text evidence="1">The sequence shown here is derived from an EMBL/GenBank/DDBJ whole genome shotgun (WGS) entry which is preliminary data.</text>
</comment>
<evidence type="ECO:0000313" key="1">
    <source>
        <dbReference type="EMBL" id="KKI99585.1"/>
    </source>
</evidence>
<accession>A0A0M2PSS5</accession>
<dbReference type="AlphaFoldDB" id="A0A0M2PSS5"/>
<dbReference type="EMBL" id="AJTX02000004">
    <property type="protein sequence ID" value="KKI99585.1"/>
    <property type="molecule type" value="Genomic_DNA"/>
</dbReference>
<sequence length="81" mass="8774">MQLCYRGIAYNHDPLQVATVAGESVQFLGSTTTIRRVDLDQPAYTVAGGAYRGVTSDSGQSLKFLGKSYSDRQIVFVPQAT</sequence>
<dbReference type="RefSeq" id="WP_017710786.1">
    <property type="nucleotide sequence ID" value="NZ_KB235933.1"/>
</dbReference>